<accession>X6MA42</accession>
<comment type="caution">
    <text evidence="4">The sequence shown here is derived from an EMBL/GenBank/DDBJ whole genome shotgun (WGS) entry which is preliminary data.</text>
</comment>
<dbReference type="PROSITE" id="PS50082">
    <property type="entry name" value="WD_REPEATS_2"/>
    <property type="match status" value="5"/>
</dbReference>
<feature type="repeat" description="WD" evidence="3">
    <location>
        <begin position="251"/>
        <end position="294"/>
    </location>
</feature>
<evidence type="ECO:0000256" key="2">
    <source>
        <dbReference type="ARBA" id="ARBA00022737"/>
    </source>
</evidence>
<keyword evidence="5" id="KW-1185">Reference proteome</keyword>
<dbReference type="Proteomes" id="UP000023152">
    <property type="component" value="Unassembled WGS sequence"/>
</dbReference>
<keyword evidence="1 3" id="KW-0853">WD repeat</keyword>
<dbReference type="PANTHER" id="PTHR22847:SF637">
    <property type="entry name" value="WD REPEAT DOMAIN 5B"/>
    <property type="match status" value="1"/>
</dbReference>
<dbReference type="InterPro" id="IPR019775">
    <property type="entry name" value="WD40_repeat_CS"/>
</dbReference>
<dbReference type="PANTHER" id="PTHR22847">
    <property type="entry name" value="WD40 REPEAT PROTEIN"/>
    <property type="match status" value="1"/>
</dbReference>
<feature type="repeat" description="WD" evidence="3">
    <location>
        <begin position="150"/>
        <end position="193"/>
    </location>
</feature>
<organism evidence="4 5">
    <name type="scientific">Reticulomyxa filosa</name>
    <dbReference type="NCBI Taxonomy" id="46433"/>
    <lineage>
        <taxon>Eukaryota</taxon>
        <taxon>Sar</taxon>
        <taxon>Rhizaria</taxon>
        <taxon>Retaria</taxon>
        <taxon>Foraminifera</taxon>
        <taxon>Monothalamids</taxon>
        <taxon>Reticulomyxidae</taxon>
        <taxon>Reticulomyxa</taxon>
    </lineage>
</organism>
<feature type="repeat" description="WD" evidence="3">
    <location>
        <begin position="323"/>
        <end position="348"/>
    </location>
</feature>
<dbReference type="InterPro" id="IPR036322">
    <property type="entry name" value="WD40_repeat_dom_sf"/>
</dbReference>
<evidence type="ECO:0000313" key="5">
    <source>
        <dbReference type="Proteomes" id="UP000023152"/>
    </source>
</evidence>
<dbReference type="EMBL" id="ASPP01023858">
    <property type="protein sequence ID" value="ETO09860.1"/>
    <property type="molecule type" value="Genomic_DNA"/>
</dbReference>
<evidence type="ECO:0000256" key="1">
    <source>
        <dbReference type="ARBA" id="ARBA00022574"/>
    </source>
</evidence>
<protein>
    <submittedName>
        <fullName evidence="4">WD-40 repeat-containing protein</fullName>
    </submittedName>
</protein>
<dbReference type="PROSITE" id="PS00678">
    <property type="entry name" value="WD_REPEATS_1"/>
    <property type="match status" value="5"/>
</dbReference>
<dbReference type="Gene3D" id="2.130.10.10">
    <property type="entry name" value="YVTN repeat-like/Quinoprotein amine dehydrogenase"/>
    <property type="match status" value="3"/>
</dbReference>
<dbReference type="Pfam" id="PF00400">
    <property type="entry name" value="WD40"/>
    <property type="match status" value="6"/>
</dbReference>
<keyword evidence="2" id="KW-0677">Repeat</keyword>
<dbReference type="CDD" id="cd00200">
    <property type="entry name" value="WD40"/>
    <property type="match status" value="1"/>
</dbReference>
<dbReference type="InterPro" id="IPR001680">
    <property type="entry name" value="WD40_rpt"/>
</dbReference>
<dbReference type="InterPro" id="IPR020472">
    <property type="entry name" value="WD40_PAC1"/>
</dbReference>
<dbReference type="SMART" id="SM00320">
    <property type="entry name" value="WD40"/>
    <property type="match status" value="7"/>
</dbReference>
<gene>
    <name evidence="4" type="ORF">RFI_27517</name>
</gene>
<evidence type="ECO:0000313" key="4">
    <source>
        <dbReference type="EMBL" id="ETO09860.1"/>
    </source>
</evidence>
<dbReference type="AlphaFoldDB" id="X6MA42"/>
<dbReference type="GO" id="GO:1990234">
    <property type="term" value="C:transferase complex"/>
    <property type="evidence" value="ECO:0007669"/>
    <property type="project" value="UniProtKB-ARBA"/>
</dbReference>
<proteinExistence type="predicted"/>
<sequence length="386" mass="44737">MKQTSTQSLSEEEKFEMVIENWIRISNIKLGWIHDFNKLVVNYATTFFMVDSFCLKAKLLKTLNGHTNKVYSIDYYNNLICSGSNDKTVRVWDLEKNEEIKRSTQHAEYITCVKFSLYDYNNNKRNVICSCSDEIIRFWDFKNNEQFRTLNEHTGAVCAIDLSSFNNGKYLCSGSGDRTIRLWNIETSKSLHIFNGHNGVVWCIDFSPLQSNTDNNNVGIIGGNGYTICSGSFDKTIRIWDIETTKKLITFKGHQCWVRSVKYGINELRNTILSGSNDNTIRLWDIRSGKQIQIFNEHKDAVMIAKYSPFIINNDDNNVNNVSNILCSGSLDNTIRFWDIRSNKEELYTIKDCDGIYCLKFLQFKYKNYGVHLCYGTLKGFIRIWG</sequence>
<reference evidence="4 5" key="1">
    <citation type="journal article" date="2013" name="Curr. Biol.">
        <title>The Genome of the Foraminiferan Reticulomyxa filosa.</title>
        <authorList>
            <person name="Glockner G."/>
            <person name="Hulsmann N."/>
            <person name="Schleicher M."/>
            <person name="Noegel A.A."/>
            <person name="Eichinger L."/>
            <person name="Gallinger C."/>
            <person name="Pawlowski J."/>
            <person name="Sierra R."/>
            <person name="Euteneuer U."/>
            <person name="Pillet L."/>
            <person name="Moustafa A."/>
            <person name="Platzer M."/>
            <person name="Groth M."/>
            <person name="Szafranski K."/>
            <person name="Schliwa M."/>
        </authorList>
    </citation>
    <scope>NUCLEOTIDE SEQUENCE [LARGE SCALE GENOMIC DNA]</scope>
</reference>
<dbReference type="SUPFAM" id="SSF50978">
    <property type="entry name" value="WD40 repeat-like"/>
    <property type="match status" value="1"/>
</dbReference>
<feature type="repeat" description="WD" evidence="3">
    <location>
        <begin position="63"/>
        <end position="102"/>
    </location>
</feature>
<dbReference type="InterPro" id="IPR015943">
    <property type="entry name" value="WD40/YVTN_repeat-like_dom_sf"/>
</dbReference>
<feature type="repeat" description="WD" evidence="3">
    <location>
        <begin position="224"/>
        <end position="250"/>
    </location>
</feature>
<dbReference type="PROSITE" id="PS50294">
    <property type="entry name" value="WD_REPEATS_REGION"/>
    <property type="match status" value="3"/>
</dbReference>
<name>X6MA42_RETFI</name>
<dbReference type="PRINTS" id="PR00320">
    <property type="entry name" value="GPROTEINBRPT"/>
</dbReference>
<evidence type="ECO:0000256" key="3">
    <source>
        <dbReference type="PROSITE-ProRule" id="PRU00221"/>
    </source>
</evidence>